<dbReference type="KEGG" id="hmi:soil367_17095"/>
<sequence>MSIYLLLGRAIGTAAIACSLSLGAAAEQAPAQHQATVRMGPAKGFFSEKCLTFPGATRVEYRFTAPHPVDFNVHLHRDDQTLYPVKLQAVKALKAMLDVEPVQEYCFMWTSNSAVAAEWELKFGYTDQGKQSPRE</sequence>
<dbReference type="AlphaFoldDB" id="A0A4P7XKZ3"/>
<dbReference type="Proteomes" id="UP000298049">
    <property type="component" value="Chromosome"/>
</dbReference>
<accession>A0A4P7XKZ3</accession>
<gene>
    <name evidence="2" type="ORF">soil367_17095</name>
</gene>
<protein>
    <submittedName>
        <fullName evidence="2">Uncharacterized protein</fullName>
    </submittedName>
</protein>
<feature type="signal peptide" evidence="1">
    <location>
        <begin position="1"/>
        <end position="24"/>
    </location>
</feature>
<proteinExistence type="predicted"/>
<keyword evidence="1" id="KW-0732">Signal</keyword>
<evidence type="ECO:0000313" key="3">
    <source>
        <dbReference type="Proteomes" id="UP000298049"/>
    </source>
</evidence>
<reference evidence="2 3" key="1">
    <citation type="submission" date="2018-07" db="EMBL/GenBank/DDBJ databases">
        <title>Marsedoiliclastica nanhaica gen. nov. sp. nov., a novel marine hydrocarbonoclastic bacterium isolated from an in-situ enriched hydrocarbon-degrading consortium in deep-sea sediment.</title>
        <authorList>
            <person name="Dong C."/>
            <person name="Ma T."/>
            <person name="Liu R."/>
            <person name="Shao Z."/>
        </authorList>
    </citation>
    <scope>NUCLEOTIDE SEQUENCE [LARGE SCALE GENOMIC DNA]</scope>
    <source>
        <strain evidence="3">soil36-7</strain>
    </source>
</reference>
<keyword evidence="3" id="KW-1185">Reference proteome</keyword>
<dbReference type="EMBL" id="CP031093">
    <property type="protein sequence ID" value="QCF27503.1"/>
    <property type="molecule type" value="Genomic_DNA"/>
</dbReference>
<evidence type="ECO:0000313" key="2">
    <source>
        <dbReference type="EMBL" id="QCF27503.1"/>
    </source>
</evidence>
<organism evidence="2 3">
    <name type="scientific">Hydrocarboniclastica marina</name>
    <dbReference type="NCBI Taxonomy" id="2259620"/>
    <lineage>
        <taxon>Bacteria</taxon>
        <taxon>Pseudomonadati</taxon>
        <taxon>Pseudomonadota</taxon>
        <taxon>Gammaproteobacteria</taxon>
        <taxon>Alteromonadales</taxon>
        <taxon>Alteromonadaceae</taxon>
        <taxon>Hydrocarboniclastica</taxon>
    </lineage>
</organism>
<dbReference type="OrthoDB" id="9154015at2"/>
<dbReference type="RefSeq" id="WP_136550214.1">
    <property type="nucleotide sequence ID" value="NZ_CP031093.1"/>
</dbReference>
<name>A0A4P7XKZ3_9ALTE</name>
<evidence type="ECO:0000256" key="1">
    <source>
        <dbReference type="SAM" id="SignalP"/>
    </source>
</evidence>
<feature type="chain" id="PRO_5020495732" evidence="1">
    <location>
        <begin position="25"/>
        <end position="135"/>
    </location>
</feature>